<evidence type="ECO:0000313" key="2">
    <source>
        <dbReference type="EMBL" id="CAI5759316.1"/>
    </source>
</evidence>
<proteinExistence type="predicted"/>
<keyword evidence="1" id="KW-1133">Transmembrane helix</keyword>
<gene>
    <name evidence="2" type="ORF">CANVERA_P3826</name>
</gene>
<dbReference type="AlphaFoldDB" id="A0A9W4XEE8"/>
<evidence type="ECO:0000313" key="3">
    <source>
        <dbReference type="Proteomes" id="UP001152885"/>
    </source>
</evidence>
<feature type="transmembrane region" description="Helical" evidence="1">
    <location>
        <begin position="237"/>
        <end position="258"/>
    </location>
</feature>
<feature type="transmembrane region" description="Helical" evidence="1">
    <location>
        <begin position="339"/>
        <end position="362"/>
    </location>
</feature>
<dbReference type="PANTHER" id="PTHR34391:SF1">
    <property type="entry name" value="UPF0658 GOLGI APPARATUS MEMBRANE PROTEIN C1952.10C-RELATED"/>
    <property type="match status" value="1"/>
</dbReference>
<accession>A0A9W4XEE8</accession>
<feature type="transmembrane region" description="Helical" evidence="1">
    <location>
        <begin position="142"/>
        <end position="162"/>
    </location>
</feature>
<feature type="transmembrane region" description="Helical" evidence="1">
    <location>
        <begin position="183"/>
        <end position="206"/>
    </location>
</feature>
<keyword evidence="3" id="KW-1185">Reference proteome</keyword>
<feature type="transmembrane region" description="Helical" evidence="1">
    <location>
        <begin position="290"/>
        <end position="310"/>
    </location>
</feature>
<dbReference type="GO" id="GO:0005794">
    <property type="term" value="C:Golgi apparatus"/>
    <property type="evidence" value="ECO:0007669"/>
    <property type="project" value="TreeGrafter"/>
</dbReference>
<sequence>MTRSLHSNDLNTTTTSTETNGLVLSTRTTPNIHLTYNNHNLSDFRIEEFINKQSTTDIHSSHIRDEKKYKQHSKLFLLISIISATLIILFEAYMFAVLNIHKHDIYDAKYIEISIYLALFIFAGVYQIIVSLIAIYSTNLLLLVFLMLFYGSMMIYTGVQYYEMSSKITMILKGDWSKISYGLNIATIGVIGLTLVLQSFVVYFGLKRYVSWFTFKKIGADFKLKRIYKVFQIHRSVLLLDFFFFVGFTVQFLIIMVNKKDSQEFILTIIVLPLTIITLLISDISTTREWYYGTILVVCIFTCGIIFVLFKLIRMYTKNTSAYGLALTTGGYFLGKNSLLIFGIITSILLVTTIILEIWVTFNYNKGLLNFVNSNYKYIPGYKSKQQEEINIDDECKDSID</sequence>
<comment type="caution">
    <text evidence="2">The sequence shown here is derived from an EMBL/GenBank/DDBJ whole genome shotgun (WGS) entry which is preliminary data.</text>
</comment>
<protein>
    <submittedName>
        <fullName evidence="2">Uncharacterized protein</fullName>
    </submittedName>
</protein>
<dbReference type="PANTHER" id="PTHR34391">
    <property type="entry name" value="UPF0658 GOLGI APPARATUS MEMBRANE PROTEIN C1952.10C-RELATED"/>
    <property type="match status" value="1"/>
</dbReference>
<keyword evidence="1" id="KW-0812">Transmembrane</keyword>
<feature type="transmembrane region" description="Helical" evidence="1">
    <location>
        <begin position="113"/>
        <end position="136"/>
    </location>
</feature>
<organism evidence="2 3">
    <name type="scientific">Candida verbasci</name>
    <dbReference type="NCBI Taxonomy" id="1227364"/>
    <lineage>
        <taxon>Eukaryota</taxon>
        <taxon>Fungi</taxon>
        <taxon>Dikarya</taxon>
        <taxon>Ascomycota</taxon>
        <taxon>Saccharomycotina</taxon>
        <taxon>Pichiomycetes</taxon>
        <taxon>Debaryomycetaceae</taxon>
        <taxon>Candida/Lodderomyces clade</taxon>
        <taxon>Candida</taxon>
    </lineage>
</organism>
<evidence type="ECO:0000256" key="1">
    <source>
        <dbReference type="SAM" id="Phobius"/>
    </source>
</evidence>
<dbReference type="Proteomes" id="UP001152885">
    <property type="component" value="Unassembled WGS sequence"/>
</dbReference>
<reference evidence="2" key="1">
    <citation type="submission" date="2022-12" db="EMBL/GenBank/DDBJ databases">
        <authorList>
            <person name="Brejova B."/>
        </authorList>
    </citation>
    <scope>NUCLEOTIDE SEQUENCE</scope>
</reference>
<dbReference type="InterPro" id="IPR040410">
    <property type="entry name" value="UPF0658_Golgi"/>
</dbReference>
<name>A0A9W4XEE8_9ASCO</name>
<dbReference type="OrthoDB" id="2448307at2759"/>
<feature type="transmembrane region" description="Helical" evidence="1">
    <location>
        <begin position="265"/>
        <end position="284"/>
    </location>
</feature>
<feature type="transmembrane region" description="Helical" evidence="1">
    <location>
        <begin position="75"/>
        <end position="101"/>
    </location>
</feature>
<keyword evidence="1" id="KW-0472">Membrane</keyword>
<dbReference type="EMBL" id="CANTUO010000004">
    <property type="protein sequence ID" value="CAI5759316.1"/>
    <property type="molecule type" value="Genomic_DNA"/>
</dbReference>